<gene>
    <name evidence="2" type="ORF">BCR34DRAFT_597600</name>
</gene>
<dbReference type="PANTHER" id="PTHR44167">
    <property type="entry name" value="OVARIAN-SPECIFIC SERINE/THREONINE-PROTEIN KINASE LOK-RELATED"/>
    <property type="match status" value="1"/>
</dbReference>
<dbReference type="SMART" id="SM00220">
    <property type="entry name" value="S_TKc"/>
    <property type="match status" value="1"/>
</dbReference>
<dbReference type="Gene3D" id="1.10.510.10">
    <property type="entry name" value="Transferase(Phosphotransferase) domain 1"/>
    <property type="match status" value="1"/>
</dbReference>
<dbReference type="Proteomes" id="UP000193144">
    <property type="component" value="Unassembled WGS sequence"/>
</dbReference>
<dbReference type="OrthoDB" id="4062651at2759"/>
<keyword evidence="3" id="KW-1185">Reference proteome</keyword>
<dbReference type="InterPro" id="IPR000719">
    <property type="entry name" value="Prot_kinase_dom"/>
</dbReference>
<evidence type="ECO:0000313" key="3">
    <source>
        <dbReference type="Proteomes" id="UP000193144"/>
    </source>
</evidence>
<dbReference type="PROSITE" id="PS50011">
    <property type="entry name" value="PROTEIN_KINASE_DOM"/>
    <property type="match status" value="1"/>
</dbReference>
<dbReference type="PROSITE" id="PS00108">
    <property type="entry name" value="PROTEIN_KINASE_ST"/>
    <property type="match status" value="1"/>
</dbReference>
<dbReference type="STRING" id="1231657.A0A1Y2A258"/>
<sequence length="458" mass="52330">MTVTVRRRVVDESTVVHEISGLTLNKETLDKIPSDNRVHERLRASFPNLDIEDEDFITAKTSKTLFSATSKTTYHTAPSGTIPKPESLSNRLPEDHEYAKLLESKNLWPVDGTAEKDWSNRGQHAEFLKSERNLLNAILEVRDILGSTRTAVVQSVLCKRILLARKTIQCNRRFTKEQAIEEVAHLTRLQHSHILQVIGTYTMDTTISILLYPVADYNLSAFLDRLTPDLLGIEEWNRRKFFLRRSFGCLSYTVCYIHQKLVKHMDIKPQNVLVRHIQGTDGYRIYIADFGIARSYQTLEESDTEGYTLFTRKYSAPEVVDKATRGLGADVFSLGCVFLEIAAALARAWSSLSTVSLDRAESEWDRICHLDDLLKSNEYDDSSYQANIEPLQILFNALQTEDRRPCDDLQHIWKIISQMMTVRPEERPSSAVVAKWLVHHRGGCCRAVSEPLEAAKRF</sequence>
<dbReference type="GO" id="GO:0044773">
    <property type="term" value="P:mitotic DNA damage checkpoint signaling"/>
    <property type="evidence" value="ECO:0007669"/>
    <property type="project" value="TreeGrafter"/>
</dbReference>
<keyword evidence="2" id="KW-0418">Kinase</keyword>
<dbReference type="PANTHER" id="PTHR44167:SF24">
    <property type="entry name" value="SERINE_THREONINE-PROTEIN KINASE CHK2"/>
    <property type="match status" value="1"/>
</dbReference>
<dbReference type="InterPro" id="IPR011009">
    <property type="entry name" value="Kinase-like_dom_sf"/>
</dbReference>
<evidence type="ECO:0000313" key="2">
    <source>
        <dbReference type="EMBL" id="ORY16592.1"/>
    </source>
</evidence>
<dbReference type="CDD" id="cd00180">
    <property type="entry name" value="PKc"/>
    <property type="match status" value="1"/>
</dbReference>
<dbReference type="GO" id="GO:0005634">
    <property type="term" value="C:nucleus"/>
    <property type="evidence" value="ECO:0007669"/>
    <property type="project" value="TreeGrafter"/>
</dbReference>
<dbReference type="EMBL" id="MCFA01000017">
    <property type="protein sequence ID" value="ORY16592.1"/>
    <property type="molecule type" value="Genomic_DNA"/>
</dbReference>
<dbReference type="InterPro" id="IPR008271">
    <property type="entry name" value="Ser/Thr_kinase_AS"/>
</dbReference>
<proteinExistence type="predicted"/>
<dbReference type="AlphaFoldDB" id="A0A1Y2A258"/>
<evidence type="ECO:0000259" key="1">
    <source>
        <dbReference type="PROSITE" id="PS50011"/>
    </source>
</evidence>
<organism evidence="2 3">
    <name type="scientific">Clohesyomyces aquaticus</name>
    <dbReference type="NCBI Taxonomy" id="1231657"/>
    <lineage>
        <taxon>Eukaryota</taxon>
        <taxon>Fungi</taxon>
        <taxon>Dikarya</taxon>
        <taxon>Ascomycota</taxon>
        <taxon>Pezizomycotina</taxon>
        <taxon>Dothideomycetes</taxon>
        <taxon>Pleosporomycetidae</taxon>
        <taxon>Pleosporales</taxon>
        <taxon>Lindgomycetaceae</taxon>
        <taxon>Clohesyomyces</taxon>
    </lineage>
</organism>
<keyword evidence="2" id="KW-0808">Transferase</keyword>
<dbReference type="GO" id="GO:0004674">
    <property type="term" value="F:protein serine/threonine kinase activity"/>
    <property type="evidence" value="ECO:0007669"/>
    <property type="project" value="TreeGrafter"/>
</dbReference>
<name>A0A1Y2A258_9PLEO</name>
<comment type="caution">
    <text evidence="2">The sequence shown here is derived from an EMBL/GenBank/DDBJ whole genome shotgun (WGS) entry which is preliminary data.</text>
</comment>
<dbReference type="GO" id="GO:0005524">
    <property type="term" value="F:ATP binding"/>
    <property type="evidence" value="ECO:0007669"/>
    <property type="project" value="InterPro"/>
</dbReference>
<reference evidence="2 3" key="1">
    <citation type="submission" date="2016-07" db="EMBL/GenBank/DDBJ databases">
        <title>Pervasive Adenine N6-methylation of Active Genes in Fungi.</title>
        <authorList>
            <consortium name="DOE Joint Genome Institute"/>
            <person name="Mondo S.J."/>
            <person name="Dannebaum R.O."/>
            <person name="Kuo R.C."/>
            <person name="Labutti K."/>
            <person name="Haridas S."/>
            <person name="Kuo A."/>
            <person name="Salamov A."/>
            <person name="Ahrendt S.R."/>
            <person name="Lipzen A."/>
            <person name="Sullivan W."/>
            <person name="Andreopoulos W.B."/>
            <person name="Clum A."/>
            <person name="Lindquist E."/>
            <person name="Daum C."/>
            <person name="Ramamoorthy G.K."/>
            <person name="Gryganskyi A."/>
            <person name="Culley D."/>
            <person name="Magnuson J.K."/>
            <person name="James T.Y."/>
            <person name="O'Malley M.A."/>
            <person name="Stajich J.E."/>
            <person name="Spatafora J.W."/>
            <person name="Visel A."/>
            <person name="Grigoriev I.V."/>
        </authorList>
    </citation>
    <scope>NUCLEOTIDE SEQUENCE [LARGE SCALE GENOMIC DNA]</scope>
    <source>
        <strain evidence="2 3">CBS 115471</strain>
    </source>
</reference>
<dbReference type="Pfam" id="PF00069">
    <property type="entry name" value="Pkinase"/>
    <property type="match status" value="1"/>
</dbReference>
<feature type="domain" description="Protein kinase" evidence="1">
    <location>
        <begin position="139"/>
        <end position="437"/>
    </location>
</feature>
<protein>
    <submittedName>
        <fullName evidence="2">Kinase-like domain-containing protein</fullName>
    </submittedName>
</protein>
<accession>A0A1Y2A258</accession>
<dbReference type="SUPFAM" id="SSF56112">
    <property type="entry name" value="Protein kinase-like (PK-like)"/>
    <property type="match status" value="1"/>
</dbReference>